<gene>
    <name evidence="3" type="ORF">SCLAV_5698</name>
</gene>
<dbReference type="Gene3D" id="3.20.180.10">
    <property type="entry name" value="PNP-oxidase-like"/>
    <property type="match status" value="1"/>
</dbReference>
<dbReference type="GeneID" id="93727922"/>
<proteinExistence type="predicted"/>
<reference evidence="3 4" key="1">
    <citation type="journal article" date="2010" name="Genome Biol. Evol.">
        <title>The sequence of a 1.8-mb bacterial linear plasmid reveals a rich evolutionary reservoir of secondary metabolic pathways.</title>
        <authorList>
            <person name="Medema M.H."/>
            <person name="Trefzer A."/>
            <person name="Kovalchuk A."/>
            <person name="van den Berg M."/>
            <person name="Mueller U."/>
            <person name="Heijne W."/>
            <person name="Wu L."/>
            <person name="Alam M.T."/>
            <person name="Ronning C.M."/>
            <person name="Nierman W.C."/>
            <person name="Bovenberg R.A.L."/>
            <person name="Breitling R."/>
            <person name="Takano E."/>
        </authorList>
    </citation>
    <scope>NUCLEOTIDE SEQUENCE [LARGE SCALE GENOMIC DNA]</scope>
    <source>
        <strain evidence="4">ATCC 27064 / DSM 738 / JCM 4710 / NBRC 13307 / NCIMB 12785 / NRRL 3585 / VKM Ac-602</strain>
    </source>
</reference>
<dbReference type="InterPro" id="IPR037119">
    <property type="entry name" value="Haem_oxidase_HugZ-like_sf"/>
</dbReference>
<dbReference type="InterPro" id="IPR019595">
    <property type="entry name" value="DUF2470"/>
</dbReference>
<evidence type="ECO:0000313" key="3">
    <source>
        <dbReference type="EMBL" id="EFG10765.1"/>
    </source>
</evidence>
<dbReference type="AlphaFoldDB" id="E2Q2Q4"/>
<evidence type="ECO:0000313" key="4">
    <source>
        <dbReference type="Proteomes" id="UP000002357"/>
    </source>
</evidence>
<keyword evidence="4" id="KW-1185">Reference proteome</keyword>
<dbReference type="Pfam" id="PF10615">
    <property type="entry name" value="DUF2470"/>
    <property type="match status" value="1"/>
</dbReference>
<dbReference type="eggNOG" id="ENOG5033163">
    <property type="taxonomic scope" value="Bacteria"/>
</dbReference>
<dbReference type="Proteomes" id="UP000002357">
    <property type="component" value="Chromosome"/>
</dbReference>
<dbReference type="STRING" id="1901.BB341_00100"/>
<sequence>MRGDVETRMRRLFNAPPAEPTGAERVRSILTAADSMTVVTDEGCTEVSRLDSTGGPERIHLHPPSGRGADTEPEPGAAPPVRATVEFTDVAPAPVRDRVRARVVLTGWLLDSPAHAATEGSRCMELSHAVLEREGRRTTVGLEELMDAETDPLAVCEAGMLTHMSDEHGDIVELLLRLVKPRAEQGIRRVLPLAIDRYGITLRLEYDTSHSDARLPFPARVDDPDQAGERIHALLNTARHRFGRNRLLSDS</sequence>
<protein>
    <recommendedName>
        <fullName evidence="2">DUF2470 domain-containing protein</fullName>
    </recommendedName>
</protein>
<name>E2Q2Q4_STRCL</name>
<dbReference type="SUPFAM" id="SSF50475">
    <property type="entry name" value="FMN-binding split barrel"/>
    <property type="match status" value="1"/>
</dbReference>
<organism evidence="3 4">
    <name type="scientific">Streptomyces clavuligerus</name>
    <dbReference type="NCBI Taxonomy" id="1901"/>
    <lineage>
        <taxon>Bacteria</taxon>
        <taxon>Bacillati</taxon>
        <taxon>Actinomycetota</taxon>
        <taxon>Actinomycetes</taxon>
        <taxon>Kitasatosporales</taxon>
        <taxon>Streptomycetaceae</taxon>
        <taxon>Streptomyces</taxon>
    </lineage>
</organism>
<evidence type="ECO:0000259" key="2">
    <source>
        <dbReference type="Pfam" id="PF10615"/>
    </source>
</evidence>
<dbReference type="RefSeq" id="WP_003962844.1">
    <property type="nucleotide sequence ID" value="NZ_CM001015.1"/>
</dbReference>
<feature type="region of interest" description="Disordered" evidence="1">
    <location>
        <begin position="47"/>
        <end position="80"/>
    </location>
</feature>
<dbReference type="EMBL" id="CM000913">
    <property type="protein sequence ID" value="EFG10765.1"/>
    <property type="molecule type" value="Genomic_DNA"/>
</dbReference>
<evidence type="ECO:0000256" key="1">
    <source>
        <dbReference type="SAM" id="MobiDB-lite"/>
    </source>
</evidence>
<feature type="domain" description="DUF2470" evidence="2">
    <location>
        <begin position="157"/>
        <end position="233"/>
    </location>
</feature>
<accession>E2Q2Q4</accession>